<evidence type="ECO:0000256" key="6">
    <source>
        <dbReference type="ARBA" id="ARBA00023163"/>
    </source>
</evidence>
<dbReference type="SUPFAM" id="SSF46689">
    <property type="entry name" value="Homeodomain-like"/>
    <property type="match status" value="1"/>
</dbReference>
<feature type="region of interest" description="Disordered" evidence="11">
    <location>
        <begin position="1"/>
        <end position="59"/>
    </location>
</feature>
<evidence type="ECO:0000313" key="13">
    <source>
        <dbReference type="EMBL" id="KAI5081285.1"/>
    </source>
</evidence>
<dbReference type="GO" id="GO:0003677">
    <property type="term" value="F:DNA binding"/>
    <property type="evidence" value="ECO:0007669"/>
    <property type="project" value="UniProtKB-UniRule"/>
</dbReference>
<dbReference type="Proteomes" id="UP000886520">
    <property type="component" value="Chromosome 4"/>
</dbReference>
<evidence type="ECO:0000256" key="5">
    <source>
        <dbReference type="ARBA" id="ARBA00023155"/>
    </source>
</evidence>
<keyword evidence="2" id="KW-0217">Developmental protein</keyword>
<evidence type="ECO:0000256" key="4">
    <source>
        <dbReference type="ARBA" id="ARBA00023125"/>
    </source>
</evidence>
<organism evidence="13 14">
    <name type="scientific">Adiantum capillus-veneris</name>
    <name type="common">Maidenhair fern</name>
    <dbReference type="NCBI Taxonomy" id="13818"/>
    <lineage>
        <taxon>Eukaryota</taxon>
        <taxon>Viridiplantae</taxon>
        <taxon>Streptophyta</taxon>
        <taxon>Embryophyta</taxon>
        <taxon>Tracheophyta</taxon>
        <taxon>Polypodiopsida</taxon>
        <taxon>Polypodiidae</taxon>
        <taxon>Polypodiales</taxon>
        <taxon>Pteridineae</taxon>
        <taxon>Pteridaceae</taxon>
        <taxon>Vittarioideae</taxon>
        <taxon>Adiantum</taxon>
    </lineage>
</organism>
<comment type="similarity">
    <text evidence="8">Belongs to the WUS homeobox family.</text>
</comment>
<dbReference type="Pfam" id="PF00046">
    <property type="entry name" value="Homeodomain"/>
    <property type="match status" value="1"/>
</dbReference>
<keyword evidence="5 9" id="KW-0371">Homeobox</keyword>
<feature type="compositionally biased region" description="Polar residues" evidence="11">
    <location>
        <begin position="23"/>
        <end position="33"/>
    </location>
</feature>
<dbReference type="PANTHER" id="PTHR47288">
    <property type="entry name" value="WUSCHEL-RELATED HOMEOBOX 9"/>
    <property type="match status" value="1"/>
</dbReference>
<protein>
    <recommendedName>
        <fullName evidence="12">Homeobox domain-containing protein</fullName>
    </recommendedName>
</protein>
<evidence type="ECO:0000256" key="10">
    <source>
        <dbReference type="RuleBase" id="RU000682"/>
    </source>
</evidence>
<feature type="domain" description="Homeobox" evidence="12">
    <location>
        <begin position="215"/>
        <end position="280"/>
    </location>
</feature>
<dbReference type="EMBL" id="JABFUD020000004">
    <property type="protein sequence ID" value="KAI5081285.1"/>
    <property type="molecule type" value="Genomic_DNA"/>
</dbReference>
<sequence>MYSGDSGGSTHYRGQPNHDHNIGASSHVSGQETSSALSYSAQYGSSSSSSAIPDHHSQPATSHVLLENYHEIDPHLQQLRELEHYQQRRLSARYSHPQAEQWPAHEFISHSISAAAPSYFSGNLNIGTAPPSLTTQQEQEQLLMQNASPQSLHLQGLSPMEQILYNEQLMLRIQACGVEHRSASYESLSNQATGHTISSSSSEYGTAAAGRYEETCTPRPRWSPTQEQIQILESLFNSGTTTPSRDMIVEIAAQLRKYGPIAEANVFYWFQNRKARAKRKQQAQPRVRPSS</sequence>
<keyword evidence="7 9" id="KW-0539">Nucleus</keyword>
<feature type="DNA-binding region" description="Homeobox" evidence="9">
    <location>
        <begin position="217"/>
        <end position="281"/>
    </location>
</feature>
<dbReference type="AlphaFoldDB" id="A0A9D4V7I7"/>
<keyword evidence="14" id="KW-1185">Reference proteome</keyword>
<dbReference type="GO" id="GO:0003700">
    <property type="term" value="F:DNA-binding transcription factor activity"/>
    <property type="evidence" value="ECO:0007669"/>
    <property type="project" value="InterPro"/>
</dbReference>
<comment type="caution">
    <text evidence="13">The sequence shown here is derived from an EMBL/GenBank/DDBJ whole genome shotgun (WGS) entry which is preliminary data.</text>
</comment>
<dbReference type="GO" id="GO:0050793">
    <property type="term" value="P:regulation of developmental process"/>
    <property type="evidence" value="ECO:0007669"/>
    <property type="project" value="InterPro"/>
</dbReference>
<keyword evidence="3" id="KW-0805">Transcription regulation</keyword>
<proteinExistence type="inferred from homology"/>
<reference evidence="13" key="1">
    <citation type="submission" date="2021-01" db="EMBL/GenBank/DDBJ databases">
        <title>Adiantum capillus-veneris genome.</title>
        <authorList>
            <person name="Fang Y."/>
            <person name="Liao Q."/>
        </authorList>
    </citation>
    <scope>NUCLEOTIDE SEQUENCE</scope>
    <source>
        <strain evidence="13">H3</strain>
        <tissue evidence="13">Leaf</tissue>
    </source>
</reference>
<evidence type="ECO:0000259" key="12">
    <source>
        <dbReference type="PROSITE" id="PS50071"/>
    </source>
</evidence>
<gene>
    <name evidence="13" type="ORF">GOP47_0004468</name>
</gene>
<dbReference type="GO" id="GO:0005634">
    <property type="term" value="C:nucleus"/>
    <property type="evidence" value="ECO:0007669"/>
    <property type="project" value="UniProtKB-SubCell"/>
</dbReference>
<dbReference type="PROSITE" id="PS50071">
    <property type="entry name" value="HOMEOBOX_2"/>
    <property type="match status" value="1"/>
</dbReference>
<evidence type="ECO:0000313" key="14">
    <source>
        <dbReference type="Proteomes" id="UP000886520"/>
    </source>
</evidence>
<evidence type="ECO:0000256" key="9">
    <source>
        <dbReference type="PROSITE-ProRule" id="PRU00108"/>
    </source>
</evidence>
<feature type="compositionally biased region" description="Low complexity" evidence="11">
    <location>
        <begin position="34"/>
        <end position="51"/>
    </location>
</feature>
<keyword evidence="6" id="KW-0804">Transcription</keyword>
<accession>A0A9D4V7I7</accession>
<dbReference type="PANTHER" id="PTHR47288:SF1">
    <property type="entry name" value="WUSCHEL-RELATED HOMEOBOX 9"/>
    <property type="match status" value="1"/>
</dbReference>
<evidence type="ECO:0000256" key="7">
    <source>
        <dbReference type="ARBA" id="ARBA00023242"/>
    </source>
</evidence>
<dbReference type="InterPro" id="IPR044557">
    <property type="entry name" value="WOX8/9-like"/>
</dbReference>
<dbReference type="Gene3D" id="1.10.10.60">
    <property type="entry name" value="Homeodomain-like"/>
    <property type="match status" value="1"/>
</dbReference>
<evidence type="ECO:0000256" key="2">
    <source>
        <dbReference type="ARBA" id="ARBA00022473"/>
    </source>
</evidence>
<comment type="subcellular location">
    <subcellularLocation>
        <location evidence="1 9 10">Nucleus</location>
    </subcellularLocation>
</comment>
<evidence type="ECO:0000256" key="3">
    <source>
        <dbReference type="ARBA" id="ARBA00023015"/>
    </source>
</evidence>
<keyword evidence="4 9" id="KW-0238">DNA-binding</keyword>
<evidence type="ECO:0000256" key="1">
    <source>
        <dbReference type="ARBA" id="ARBA00004123"/>
    </source>
</evidence>
<dbReference type="OrthoDB" id="1935198at2759"/>
<dbReference type="InterPro" id="IPR001356">
    <property type="entry name" value="HD"/>
</dbReference>
<dbReference type="SMART" id="SM00389">
    <property type="entry name" value="HOX"/>
    <property type="match status" value="1"/>
</dbReference>
<dbReference type="CDD" id="cd00086">
    <property type="entry name" value="homeodomain"/>
    <property type="match status" value="1"/>
</dbReference>
<name>A0A9D4V7I7_ADICA</name>
<evidence type="ECO:0000256" key="11">
    <source>
        <dbReference type="SAM" id="MobiDB-lite"/>
    </source>
</evidence>
<evidence type="ECO:0000256" key="8">
    <source>
        <dbReference type="ARBA" id="ARBA00024040"/>
    </source>
</evidence>
<dbReference type="InterPro" id="IPR009057">
    <property type="entry name" value="Homeodomain-like_sf"/>
</dbReference>